<accession>A0A4Q9KLW0</accession>
<evidence type="ECO:0000313" key="3">
    <source>
        <dbReference type="Proteomes" id="UP000291933"/>
    </source>
</evidence>
<evidence type="ECO:0000256" key="1">
    <source>
        <dbReference type="SAM" id="MobiDB-lite"/>
    </source>
</evidence>
<comment type="caution">
    <text evidence="2">The sequence shown here is derived from an EMBL/GenBank/DDBJ whole genome shotgun (WGS) entry which is preliminary data.</text>
</comment>
<keyword evidence="3" id="KW-1185">Reference proteome</keyword>
<dbReference type="Pfam" id="PF19842">
    <property type="entry name" value="YqeC"/>
    <property type="match status" value="1"/>
</dbReference>
<sequence>MPGARVITAVGAGGKTSLINALADEASARGRRVLLTTTTHMVREPALITDVDLALATLNPVFVTLMNTVEPPAAPDATLRETKTGLVTPGPATPTPNPDVVPLTNTVEPQAASEASLRVTKTGFVIVVGREVADDKFTGPEASDLNRLIRAADLTVIEGDGSRRLPFKVPAAHEPVVPEATDVLLIVVGLTALGRPLAEVCCRLDEASRILETVDLGAQRPGNPGRSAPSHDPGAELLTPQLAASLIKAGYLDNPRLATWVGRRAVVLNQADDAHLDHLGRELAAYLPGELVLLASNRNPI</sequence>
<reference evidence="2 3" key="1">
    <citation type="submission" date="2019-01" db="EMBL/GenBank/DDBJ databases">
        <title>Lactibacter flavus gen. nov., sp. nov., a novel bacterium of the family Propionibacteriaceae isolated from raw milk and dairy products.</title>
        <authorList>
            <person name="Huptas C."/>
            <person name="Wenning M."/>
            <person name="Breitenwieser F."/>
            <person name="Doll E."/>
            <person name="Von Neubeck M."/>
            <person name="Busse H.-J."/>
            <person name="Scherer S."/>
        </authorList>
    </citation>
    <scope>NUCLEOTIDE SEQUENCE [LARGE SCALE GENOMIC DNA]</scope>
    <source>
        <strain evidence="2 3">DSM 22130</strain>
    </source>
</reference>
<organism evidence="2 3">
    <name type="scientific">Propioniciclava tarda</name>
    <dbReference type="NCBI Taxonomy" id="433330"/>
    <lineage>
        <taxon>Bacteria</taxon>
        <taxon>Bacillati</taxon>
        <taxon>Actinomycetota</taxon>
        <taxon>Actinomycetes</taxon>
        <taxon>Propionibacteriales</taxon>
        <taxon>Propionibacteriaceae</taxon>
        <taxon>Propioniciclava</taxon>
    </lineage>
</organism>
<gene>
    <name evidence="2" type="primary">yqeC</name>
    <name evidence="2" type="ORF">ET996_05195</name>
</gene>
<feature type="region of interest" description="Disordered" evidence="1">
    <location>
        <begin position="216"/>
        <end position="235"/>
    </location>
</feature>
<protein>
    <submittedName>
        <fullName evidence="2">Putative selenium-dependent hydroxylase accessory protein YqeC</fullName>
    </submittedName>
</protein>
<dbReference type="AlphaFoldDB" id="A0A4Q9KLW0"/>
<dbReference type="InterPro" id="IPR017587">
    <property type="entry name" value="YqeC"/>
</dbReference>
<dbReference type="EMBL" id="SDMR01000004">
    <property type="protein sequence ID" value="TBT95492.1"/>
    <property type="molecule type" value="Genomic_DNA"/>
</dbReference>
<dbReference type="NCBIfam" id="TIGR03172">
    <property type="entry name" value="selenium cofactor biosynthesis protein YqeC"/>
    <property type="match status" value="1"/>
</dbReference>
<proteinExistence type="predicted"/>
<dbReference type="OrthoDB" id="368187at2"/>
<name>A0A4Q9KLW0_PROTD</name>
<evidence type="ECO:0000313" key="2">
    <source>
        <dbReference type="EMBL" id="TBT95492.1"/>
    </source>
</evidence>
<dbReference type="Proteomes" id="UP000291933">
    <property type="component" value="Unassembled WGS sequence"/>
</dbReference>